<keyword evidence="4" id="KW-0812">Transmembrane</keyword>
<keyword evidence="3" id="KW-0479">Metal-binding</keyword>
<comment type="function">
    <text evidence="3">Putative transcription activator involved in regulating light control of development.</text>
</comment>
<dbReference type="GO" id="GO:0006183">
    <property type="term" value="P:GTP biosynthetic process"/>
    <property type="evidence" value="ECO:0007669"/>
    <property type="project" value="InterPro"/>
</dbReference>
<dbReference type="GO" id="GO:0004550">
    <property type="term" value="F:nucleoside diphosphate kinase activity"/>
    <property type="evidence" value="ECO:0007669"/>
    <property type="project" value="UniProtKB-EC"/>
</dbReference>
<evidence type="ECO:0000256" key="1">
    <source>
        <dbReference type="ARBA" id="ARBA00000082"/>
    </source>
</evidence>
<keyword evidence="4" id="KW-1133">Transmembrane helix</keyword>
<gene>
    <name evidence="5" type="ORF">PHJA_002901300</name>
</gene>
<sequence>MWRVWTGNGLSLKASPKIDDTMDDCIQIRMDFDSVEDSWDFWRKYSKKQDVSQLMVVKKTTRIISTDQDAAMAKALGVMMENKYHGLCRWHFNQNALKHLSCYQSLESDILGDFYRCMYEYEDVDEFEVREVFSFRCLKARCLFIFWRTVSSYNGHSFKQDQEAHAIYMERTLSQKQYHDLMARHFVSGLCVFLSSGLVIAMVWEGDGVIIYGRKLIRVTDP</sequence>
<keyword evidence="4" id="KW-0472">Membrane</keyword>
<keyword evidence="3" id="KW-0863">Zinc-finger</keyword>
<dbReference type="GO" id="GO:0006355">
    <property type="term" value="P:regulation of DNA-templated transcription"/>
    <property type="evidence" value="ECO:0007669"/>
    <property type="project" value="UniProtKB-UniRule"/>
</dbReference>
<comment type="catalytic activity">
    <reaction evidence="1">
        <text>a 2'-deoxyribonucleoside 5'-diphosphate + ATP = a 2'-deoxyribonucleoside 5'-triphosphate + ADP</text>
        <dbReference type="Rhea" id="RHEA:44640"/>
        <dbReference type="ChEBI" id="CHEBI:30616"/>
        <dbReference type="ChEBI" id="CHEBI:61560"/>
        <dbReference type="ChEBI" id="CHEBI:73316"/>
        <dbReference type="ChEBI" id="CHEBI:456216"/>
        <dbReference type="EC" id="2.7.4.6"/>
    </reaction>
</comment>
<keyword evidence="5" id="KW-0808">Transferase</keyword>
<comment type="similarity">
    <text evidence="3">Belongs to the FHY3/FAR1 family.</text>
</comment>
<dbReference type="GO" id="GO:0006228">
    <property type="term" value="P:UTP biosynthetic process"/>
    <property type="evidence" value="ECO:0007669"/>
    <property type="project" value="InterPro"/>
</dbReference>
<organism evidence="5 6">
    <name type="scientific">Phtheirospermum japonicum</name>
    <dbReference type="NCBI Taxonomy" id="374723"/>
    <lineage>
        <taxon>Eukaryota</taxon>
        <taxon>Viridiplantae</taxon>
        <taxon>Streptophyta</taxon>
        <taxon>Embryophyta</taxon>
        <taxon>Tracheophyta</taxon>
        <taxon>Spermatophyta</taxon>
        <taxon>Magnoliopsida</taxon>
        <taxon>eudicotyledons</taxon>
        <taxon>Gunneridae</taxon>
        <taxon>Pentapetalae</taxon>
        <taxon>asterids</taxon>
        <taxon>lamiids</taxon>
        <taxon>Lamiales</taxon>
        <taxon>Orobanchaceae</taxon>
        <taxon>Orobanchaceae incertae sedis</taxon>
        <taxon>Phtheirospermum</taxon>
    </lineage>
</organism>
<comment type="caution">
    <text evidence="5">The sequence shown here is derived from an EMBL/GenBank/DDBJ whole genome shotgun (WGS) entry which is preliminary data.</text>
</comment>
<evidence type="ECO:0000313" key="5">
    <source>
        <dbReference type="EMBL" id="GFQ07572.1"/>
    </source>
</evidence>
<dbReference type="EMBL" id="BMAC01001578">
    <property type="protein sequence ID" value="GFQ07572.1"/>
    <property type="molecule type" value="Genomic_DNA"/>
</dbReference>
<dbReference type="GO" id="GO:0005634">
    <property type="term" value="C:nucleus"/>
    <property type="evidence" value="ECO:0007669"/>
    <property type="project" value="UniProtKB-SubCell"/>
</dbReference>
<evidence type="ECO:0000256" key="2">
    <source>
        <dbReference type="ARBA" id="ARBA00000937"/>
    </source>
</evidence>
<proteinExistence type="inferred from homology"/>
<keyword evidence="6" id="KW-1185">Reference proteome</keyword>
<dbReference type="InterPro" id="IPR031052">
    <property type="entry name" value="FHY3/FAR1"/>
</dbReference>
<dbReference type="GO" id="GO:0006241">
    <property type="term" value="P:CTP biosynthetic process"/>
    <property type="evidence" value="ECO:0007669"/>
    <property type="project" value="InterPro"/>
</dbReference>
<dbReference type="InterPro" id="IPR036850">
    <property type="entry name" value="NDK-like_dom_sf"/>
</dbReference>
<evidence type="ECO:0000256" key="4">
    <source>
        <dbReference type="SAM" id="Phobius"/>
    </source>
</evidence>
<reference evidence="5" key="1">
    <citation type="submission" date="2020-07" db="EMBL/GenBank/DDBJ databases">
        <title>Ethylene signaling mediates host invasion by parasitic plants.</title>
        <authorList>
            <person name="Yoshida S."/>
        </authorList>
    </citation>
    <scope>NUCLEOTIDE SEQUENCE</scope>
    <source>
        <strain evidence="5">Okayama</strain>
    </source>
</reference>
<feature type="transmembrane region" description="Helical" evidence="4">
    <location>
        <begin position="186"/>
        <end position="204"/>
    </location>
</feature>
<dbReference type="PANTHER" id="PTHR31669:SF299">
    <property type="entry name" value="PROTEIN FAR1-RELATED SEQUENCE"/>
    <property type="match status" value="1"/>
</dbReference>
<keyword evidence="3" id="KW-0539">Nucleus</keyword>
<evidence type="ECO:0000256" key="3">
    <source>
        <dbReference type="RuleBase" id="RU367018"/>
    </source>
</evidence>
<dbReference type="GO" id="GO:0008270">
    <property type="term" value="F:zinc ion binding"/>
    <property type="evidence" value="ECO:0007669"/>
    <property type="project" value="UniProtKB-UniRule"/>
</dbReference>
<dbReference type="AlphaFoldDB" id="A0A830DPF5"/>
<keyword evidence="3" id="KW-0862">Zinc</keyword>
<dbReference type="SUPFAM" id="SSF54919">
    <property type="entry name" value="Nucleoside diphosphate kinase, NDK"/>
    <property type="match status" value="1"/>
</dbReference>
<comment type="catalytic activity">
    <reaction evidence="2">
        <text>a ribonucleoside 5'-diphosphate + ATP = a ribonucleoside 5'-triphosphate + ADP</text>
        <dbReference type="Rhea" id="RHEA:18113"/>
        <dbReference type="ChEBI" id="CHEBI:30616"/>
        <dbReference type="ChEBI" id="CHEBI:57930"/>
        <dbReference type="ChEBI" id="CHEBI:61557"/>
        <dbReference type="ChEBI" id="CHEBI:456216"/>
        <dbReference type="EC" id="2.7.4.6"/>
    </reaction>
</comment>
<dbReference type="PANTHER" id="PTHR31669">
    <property type="entry name" value="PROTEIN FAR1-RELATED SEQUENCE 10-RELATED"/>
    <property type="match status" value="1"/>
</dbReference>
<name>A0A830DPF5_9LAMI</name>
<dbReference type="Proteomes" id="UP000653305">
    <property type="component" value="Unassembled WGS sequence"/>
</dbReference>
<evidence type="ECO:0000313" key="6">
    <source>
        <dbReference type="Proteomes" id="UP000653305"/>
    </source>
</evidence>
<dbReference type="InterPro" id="IPR001564">
    <property type="entry name" value="Nucleoside_diP_kinase"/>
</dbReference>
<dbReference type="OrthoDB" id="2162449at2759"/>
<accession>A0A830DPF5</accession>
<keyword evidence="5" id="KW-0418">Kinase</keyword>
<dbReference type="PRINTS" id="PR01243">
    <property type="entry name" value="NUCDPKINASE"/>
</dbReference>
<comment type="subcellular location">
    <subcellularLocation>
        <location evidence="3">Nucleus</location>
    </subcellularLocation>
</comment>
<protein>
    <recommendedName>
        <fullName evidence="3">Protein FAR1-RELATED SEQUENCE</fullName>
    </recommendedName>
</protein>
<dbReference type="Gene3D" id="3.30.70.141">
    <property type="entry name" value="Nucleoside diphosphate kinase-like domain"/>
    <property type="match status" value="1"/>
</dbReference>